<dbReference type="PANTHER" id="PTHR10015:SF427">
    <property type="entry name" value="HEAT SHOCK FACTOR PROTEIN"/>
    <property type="match status" value="1"/>
</dbReference>
<keyword evidence="3" id="KW-0805">Transcription regulation</keyword>
<dbReference type="InterPro" id="IPR036390">
    <property type="entry name" value="WH_DNA-bd_sf"/>
</dbReference>
<dbReference type="Proteomes" id="UP000270296">
    <property type="component" value="Unassembled WGS sequence"/>
</dbReference>
<feature type="region of interest" description="Disordered" evidence="8">
    <location>
        <begin position="416"/>
        <end position="456"/>
    </location>
</feature>
<evidence type="ECO:0000256" key="7">
    <source>
        <dbReference type="RuleBase" id="RU004020"/>
    </source>
</evidence>
<sequence length="497" mass="55269">MPHSDAFGDTQTPLFLHKLWKIVNSTDVNYHTTWDEDGFSFIITDTEKFSRDVLPYFFKHGNLNSFVRQLNMYGFRKVSSMERGTLKSIKEVHIQFQHPYFVRDYPDLLFLIRRKISGSGTRFSFGDEATGECRNSALMNRMLTEMQQFKERMTLMEGKMSRLSKENSHKIIQFLLTLAQPEKNVGKRPLLNIAPRMITSSSKENSRKKMRVTGTNDVSELMRSLEQELKHRASGGPIIADVTDEIDSINDGSAAVGQRLDTEKVATCNTGFVEHQEPSVEEACSNFGTFAEFVSTNGSYPAVGLRNIQQLLDQIKNDGETRSSNIAAACDNDSLAKSFGSTRSATPLGDDDFDALHELFTPTGSGGPSCDYDEFNDIFLVDRDLSFPDTPGIGKEISIYQPPRLPVRSARNEQNPNVFSAAPEPNASSKATAGSSSPIPVPESSASAATTNTLFGSLPDENPEIWKQLSFANIKPTDLKVSGSSMAYRFPKDKIEK</sequence>
<dbReference type="OrthoDB" id="60033at2759"/>
<dbReference type="InterPro" id="IPR000232">
    <property type="entry name" value="HSF_DNA-bd"/>
</dbReference>
<dbReference type="InterPro" id="IPR036388">
    <property type="entry name" value="WH-like_DNA-bd_sf"/>
</dbReference>
<comment type="similarity">
    <text evidence="2 7">Belongs to the HSF family.</text>
</comment>
<dbReference type="PRINTS" id="PR00056">
    <property type="entry name" value="HSFDOMAIN"/>
</dbReference>
<reference evidence="10 11" key="2">
    <citation type="submission" date="2018-11" db="EMBL/GenBank/DDBJ databases">
        <authorList>
            <consortium name="Pathogen Informatics"/>
        </authorList>
    </citation>
    <scope>NUCLEOTIDE SEQUENCE [LARGE SCALE GENOMIC DNA]</scope>
</reference>
<evidence type="ECO:0000313" key="12">
    <source>
        <dbReference type="WBParaSite" id="SBAD_0001111901-mRNA-1"/>
    </source>
</evidence>
<keyword evidence="5" id="KW-0804">Transcription</keyword>
<dbReference type="GO" id="GO:0003700">
    <property type="term" value="F:DNA-binding transcription factor activity"/>
    <property type="evidence" value="ECO:0007669"/>
    <property type="project" value="InterPro"/>
</dbReference>
<name>A0A183J4E5_9BILA</name>
<dbReference type="AlphaFoldDB" id="A0A183J4E5"/>
<reference evidence="12" key="1">
    <citation type="submission" date="2016-06" db="UniProtKB">
        <authorList>
            <consortium name="WormBaseParasite"/>
        </authorList>
    </citation>
    <scope>IDENTIFICATION</scope>
</reference>
<accession>A0A183J4E5</accession>
<evidence type="ECO:0000256" key="3">
    <source>
        <dbReference type="ARBA" id="ARBA00023015"/>
    </source>
</evidence>
<evidence type="ECO:0000256" key="6">
    <source>
        <dbReference type="ARBA" id="ARBA00023242"/>
    </source>
</evidence>
<gene>
    <name evidence="10" type="ORF">SBAD_LOCUS10743</name>
</gene>
<keyword evidence="11" id="KW-1185">Reference proteome</keyword>
<evidence type="ECO:0000256" key="4">
    <source>
        <dbReference type="ARBA" id="ARBA00023125"/>
    </source>
</evidence>
<evidence type="ECO:0000313" key="10">
    <source>
        <dbReference type="EMBL" id="VDP34302.1"/>
    </source>
</evidence>
<dbReference type="SMART" id="SM00415">
    <property type="entry name" value="HSF"/>
    <property type="match status" value="1"/>
</dbReference>
<dbReference type="EMBL" id="UZAM01014498">
    <property type="protein sequence ID" value="VDP34302.1"/>
    <property type="molecule type" value="Genomic_DNA"/>
</dbReference>
<evidence type="ECO:0000313" key="11">
    <source>
        <dbReference type="Proteomes" id="UP000270296"/>
    </source>
</evidence>
<keyword evidence="6" id="KW-0539">Nucleus</keyword>
<protein>
    <submittedName>
        <fullName evidence="12">HSF_DOMAIN domain-containing protein</fullName>
    </submittedName>
</protein>
<dbReference type="GO" id="GO:0005634">
    <property type="term" value="C:nucleus"/>
    <property type="evidence" value="ECO:0007669"/>
    <property type="project" value="UniProtKB-SubCell"/>
</dbReference>
<feature type="compositionally biased region" description="Polar residues" evidence="8">
    <location>
        <begin position="426"/>
        <end position="455"/>
    </location>
</feature>
<dbReference type="PANTHER" id="PTHR10015">
    <property type="entry name" value="HEAT SHOCK TRANSCRIPTION FACTOR"/>
    <property type="match status" value="1"/>
</dbReference>
<dbReference type="GO" id="GO:0043565">
    <property type="term" value="F:sequence-specific DNA binding"/>
    <property type="evidence" value="ECO:0007669"/>
    <property type="project" value="InterPro"/>
</dbReference>
<proteinExistence type="inferred from homology"/>
<dbReference type="Gene3D" id="1.10.10.10">
    <property type="entry name" value="Winged helix-like DNA-binding domain superfamily/Winged helix DNA-binding domain"/>
    <property type="match status" value="1"/>
</dbReference>
<keyword evidence="4" id="KW-0238">DNA-binding</keyword>
<comment type="subcellular location">
    <subcellularLocation>
        <location evidence="1">Nucleus</location>
    </subcellularLocation>
</comment>
<evidence type="ECO:0000256" key="8">
    <source>
        <dbReference type="SAM" id="MobiDB-lite"/>
    </source>
</evidence>
<dbReference type="Pfam" id="PF00447">
    <property type="entry name" value="HSF_DNA-bind"/>
    <property type="match status" value="1"/>
</dbReference>
<dbReference type="WBParaSite" id="SBAD_0001111901-mRNA-1">
    <property type="protein sequence ID" value="SBAD_0001111901-mRNA-1"/>
    <property type="gene ID" value="SBAD_0001111901"/>
</dbReference>
<dbReference type="PROSITE" id="PS00434">
    <property type="entry name" value="HSF_DOMAIN"/>
    <property type="match status" value="1"/>
</dbReference>
<evidence type="ECO:0000256" key="5">
    <source>
        <dbReference type="ARBA" id="ARBA00023163"/>
    </source>
</evidence>
<feature type="domain" description="HSF-type DNA-binding" evidence="9">
    <location>
        <begin position="54"/>
        <end position="78"/>
    </location>
</feature>
<evidence type="ECO:0000256" key="1">
    <source>
        <dbReference type="ARBA" id="ARBA00004123"/>
    </source>
</evidence>
<evidence type="ECO:0000256" key="2">
    <source>
        <dbReference type="ARBA" id="ARBA00006403"/>
    </source>
</evidence>
<organism evidence="12">
    <name type="scientific">Soboliphyme baturini</name>
    <dbReference type="NCBI Taxonomy" id="241478"/>
    <lineage>
        <taxon>Eukaryota</taxon>
        <taxon>Metazoa</taxon>
        <taxon>Ecdysozoa</taxon>
        <taxon>Nematoda</taxon>
        <taxon>Enoplea</taxon>
        <taxon>Dorylaimia</taxon>
        <taxon>Dioctophymatida</taxon>
        <taxon>Dioctophymatoidea</taxon>
        <taxon>Soboliphymatidae</taxon>
        <taxon>Soboliphyme</taxon>
    </lineage>
</organism>
<evidence type="ECO:0000259" key="9">
    <source>
        <dbReference type="PROSITE" id="PS00434"/>
    </source>
</evidence>
<dbReference type="SUPFAM" id="SSF46785">
    <property type="entry name" value="Winged helix' DNA-binding domain"/>
    <property type="match status" value="1"/>
</dbReference>
<dbReference type="FunFam" id="1.10.10.10:FF:000027">
    <property type="entry name" value="Heat shock transcription factor 1"/>
    <property type="match status" value="1"/>
</dbReference>